<dbReference type="GO" id="GO:0070072">
    <property type="term" value="P:vacuolar proton-transporting V-type ATPase complex assembly"/>
    <property type="evidence" value="ECO:0007669"/>
    <property type="project" value="InterPro"/>
</dbReference>
<evidence type="ECO:0000256" key="5">
    <source>
        <dbReference type="ARBA" id="ARBA00023136"/>
    </source>
</evidence>
<name>A0A8T8SMI3_9BASI</name>
<gene>
    <name evidence="9" type="ORF">A4X03_0g7691</name>
</gene>
<feature type="domain" description="Transcription factor TFIIIC triple barrel" evidence="8">
    <location>
        <begin position="61"/>
        <end position="146"/>
    </location>
</feature>
<dbReference type="Gene3D" id="2.60.40.4370">
    <property type="match status" value="1"/>
</dbReference>
<evidence type="ECO:0000259" key="8">
    <source>
        <dbReference type="Pfam" id="PF10419"/>
    </source>
</evidence>
<evidence type="ECO:0000256" key="2">
    <source>
        <dbReference type="ARBA" id="ARBA00022692"/>
    </source>
</evidence>
<feature type="compositionally biased region" description="Polar residues" evidence="6">
    <location>
        <begin position="25"/>
        <end position="54"/>
    </location>
</feature>
<feature type="compositionally biased region" description="Polar residues" evidence="6">
    <location>
        <begin position="1"/>
        <end position="17"/>
    </location>
</feature>
<evidence type="ECO:0000256" key="6">
    <source>
        <dbReference type="SAM" id="MobiDB-lite"/>
    </source>
</evidence>
<dbReference type="InterPro" id="IPR021013">
    <property type="entry name" value="ATPase_Vma12"/>
</dbReference>
<evidence type="ECO:0000313" key="10">
    <source>
        <dbReference type="Proteomes" id="UP000077671"/>
    </source>
</evidence>
<dbReference type="GO" id="GO:0005789">
    <property type="term" value="C:endoplasmic reticulum membrane"/>
    <property type="evidence" value="ECO:0007669"/>
    <property type="project" value="UniProtKB-SubCell"/>
</dbReference>
<proteinExistence type="predicted"/>
<reference evidence="9" key="2">
    <citation type="journal article" date="2019" name="IMA Fungus">
        <title>Genome sequencing and comparison of five Tilletia species to identify candidate genes for the detection of regulated species infecting wheat.</title>
        <authorList>
            <person name="Nguyen H.D.T."/>
            <person name="Sultana T."/>
            <person name="Kesanakurti P."/>
            <person name="Hambleton S."/>
        </authorList>
    </citation>
    <scope>NUCLEOTIDE SEQUENCE</scope>
    <source>
        <strain evidence="9">DAOMC 238032</strain>
    </source>
</reference>
<keyword evidence="2 7" id="KW-0812">Transmembrane</keyword>
<dbReference type="Pfam" id="PF11712">
    <property type="entry name" value="Vma12"/>
    <property type="match status" value="1"/>
</dbReference>
<dbReference type="Proteomes" id="UP000077671">
    <property type="component" value="Unassembled WGS sequence"/>
</dbReference>
<keyword evidence="3" id="KW-0256">Endoplasmic reticulum</keyword>
<dbReference type="AlphaFoldDB" id="A0A8T8SMI3"/>
<keyword evidence="4 7" id="KW-1133">Transmembrane helix</keyword>
<evidence type="ECO:0000256" key="4">
    <source>
        <dbReference type="ARBA" id="ARBA00022989"/>
    </source>
</evidence>
<evidence type="ECO:0000256" key="3">
    <source>
        <dbReference type="ARBA" id="ARBA00022824"/>
    </source>
</evidence>
<keyword evidence="5 7" id="KW-0472">Membrane</keyword>
<dbReference type="Pfam" id="PF10419">
    <property type="entry name" value="TFIIIC_sub6"/>
    <property type="match status" value="1"/>
</dbReference>
<dbReference type="EMBL" id="LWDD02001938">
    <property type="protein sequence ID" value="KAE8243683.1"/>
    <property type="molecule type" value="Genomic_DNA"/>
</dbReference>
<dbReference type="InterPro" id="IPR019481">
    <property type="entry name" value="TFIIIC_triple_barrel"/>
</dbReference>
<dbReference type="PANTHER" id="PTHR31394:SF1">
    <property type="entry name" value="TRANSMEMBRANE PROTEIN 199"/>
    <property type="match status" value="1"/>
</dbReference>
<comment type="caution">
    <text evidence="9">The sequence shown here is derived from an EMBL/GenBank/DDBJ whole genome shotgun (WGS) entry which is preliminary data.</text>
</comment>
<comment type="subcellular location">
    <subcellularLocation>
        <location evidence="1">Endoplasmic reticulum membrane</location>
        <topology evidence="1">Multi-pass membrane protein</topology>
    </subcellularLocation>
</comment>
<feature type="transmembrane region" description="Helical" evidence="7">
    <location>
        <begin position="369"/>
        <end position="391"/>
    </location>
</feature>
<reference evidence="9" key="1">
    <citation type="submission" date="2016-04" db="EMBL/GenBank/DDBJ databases">
        <authorList>
            <person name="Nguyen H.D."/>
            <person name="Kesanakurti P."/>
            <person name="Cullis J."/>
            <person name="Levesque C.A."/>
            <person name="Hambleton S."/>
        </authorList>
    </citation>
    <scope>NUCLEOTIDE SEQUENCE</scope>
    <source>
        <strain evidence="9">DAOMC 238032</strain>
    </source>
</reference>
<protein>
    <recommendedName>
        <fullName evidence="8">Transcription factor TFIIIC triple barrel domain-containing protein</fullName>
    </recommendedName>
</protein>
<feature type="transmembrane region" description="Helical" evidence="7">
    <location>
        <begin position="344"/>
        <end position="363"/>
    </location>
</feature>
<accession>A0A8T8SMI3</accession>
<evidence type="ECO:0000256" key="1">
    <source>
        <dbReference type="ARBA" id="ARBA00004477"/>
    </source>
</evidence>
<dbReference type="PANTHER" id="PTHR31394">
    <property type="entry name" value="TRANSMEMBRANE PROTEIN 199"/>
    <property type="match status" value="1"/>
</dbReference>
<evidence type="ECO:0000256" key="7">
    <source>
        <dbReference type="SAM" id="Phobius"/>
    </source>
</evidence>
<evidence type="ECO:0000313" key="9">
    <source>
        <dbReference type="EMBL" id="KAE8243683.1"/>
    </source>
</evidence>
<feature type="region of interest" description="Disordered" evidence="6">
    <location>
        <begin position="1"/>
        <end position="56"/>
    </location>
</feature>
<organism evidence="9 10">
    <name type="scientific">Tilletia caries</name>
    <name type="common">wheat bunt fungus</name>
    <dbReference type="NCBI Taxonomy" id="13290"/>
    <lineage>
        <taxon>Eukaryota</taxon>
        <taxon>Fungi</taxon>
        <taxon>Dikarya</taxon>
        <taxon>Basidiomycota</taxon>
        <taxon>Ustilaginomycotina</taxon>
        <taxon>Exobasidiomycetes</taxon>
        <taxon>Tilletiales</taxon>
        <taxon>Tilletiaceae</taxon>
        <taxon>Tilletia</taxon>
    </lineage>
</organism>
<sequence length="430" mass="47209">MNTVQPGAQLVSPSAPSTDLPPPTVVNNSGPLDSSWNRVSQLSEDGPSTSTQSDTEWECEAEEELVTLDLSGFGHRLIRNGVECALIGLESSSPHLRIGDNIFRGDWTEPVGTDIHLNVEKDPSRPPHQQLVVHRSRNDYIAMESSTAATSASREPLQLELTLKVTRTLSQLNEVNNQLDISSDVQSQIDAAFQHTSKPINANASEMQPPYIIDHSVLANLSSCAQKAASVLQSHDIDPKQLTLYALTRGAKLHFPPKPKFERSAELEKSLAIIRLAHEQAEYERMSTIQQPHNKRRSLFNLTEPPRSHPTDSTYDTVPTLSVQKLTPEQEAEEWAEANKQISAVVNIIVSMGAVVTAGWWAAGSASVIWKTLVCLALAIVVGVAETAMYARYWRVSAEQQVTRKAKMRGFDSGRAPAPLSFGQSRPSLK</sequence>